<dbReference type="PANTHER" id="PTHR36836:SF1">
    <property type="entry name" value="COLANIC ACID BIOSYNTHESIS PROTEIN WCAK"/>
    <property type="match status" value="1"/>
</dbReference>
<gene>
    <name evidence="2" type="ORF">FHY67_08220</name>
</gene>
<sequence length="344" mass="39997">MHYFLLNDTRSGLHHGCEVVVQNLMNEIYKHDPKAEIITLCTGQTISEEKWEVALQSVDVVLINGEGTLHSASAYGLFLLQLGHQAKLKNKFVALINSTWENNPDSWFDLIKNFNLIALRDQKSFRTLDKYKLPQLHYAPDLTFLSASQILEKSIYKSEEVIINDSVYAEVADQLFDFAQSRKFNYYPITRKLPTTKGAIGYNQKKINKLRIYNILSKISLGLFRPRRFYQDLLYAIDNTKDFKQKLTQSDLVITGRYHCLCFCLQMQIPVLIIASNTDKMKNLLEDIGLNDRHIKLEELMQLSTNELHQRAQYSNDEFKKLQCFNEQAKKLHSHIFNIICNYS</sequence>
<organism evidence="2 3">
    <name type="scientific">Acinetobacter radioresistens</name>
    <dbReference type="NCBI Taxonomy" id="40216"/>
    <lineage>
        <taxon>Bacteria</taxon>
        <taxon>Pseudomonadati</taxon>
        <taxon>Pseudomonadota</taxon>
        <taxon>Gammaproteobacteria</taxon>
        <taxon>Moraxellales</taxon>
        <taxon>Moraxellaceae</taxon>
        <taxon>Acinetobacter</taxon>
    </lineage>
</organism>
<name>A0A8H2K1C8_ACIRA</name>
<accession>A0A8H2K1C8</accession>
<comment type="caution">
    <text evidence="2">The sequence shown here is derived from an EMBL/GenBank/DDBJ whole genome shotgun (WGS) entry which is preliminary data.</text>
</comment>
<evidence type="ECO:0000313" key="3">
    <source>
        <dbReference type="Proteomes" id="UP000314285"/>
    </source>
</evidence>
<dbReference type="EMBL" id="VFBM01000005">
    <property type="protein sequence ID" value="TNX92137.1"/>
    <property type="molecule type" value="Genomic_DNA"/>
</dbReference>
<keyword evidence="2" id="KW-0808">Transferase</keyword>
<dbReference type="AlphaFoldDB" id="A0A8H2K1C8"/>
<protein>
    <submittedName>
        <fullName evidence="2">Polysaccharide pyruvyl transferase family protein</fullName>
    </submittedName>
</protein>
<proteinExistence type="predicted"/>
<evidence type="ECO:0000259" key="1">
    <source>
        <dbReference type="Pfam" id="PF04230"/>
    </source>
</evidence>
<dbReference type="Proteomes" id="UP000314285">
    <property type="component" value="Unassembled WGS sequence"/>
</dbReference>
<dbReference type="GO" id="GO:0016740">
    <property type="term" value="F:transferase activity"/>
    <property type="evidence" value="ECO:0007669"/>
    <property type="project" value="UniProtKB-KW"/>
</dbReference>
<dbReference type="Pfam" id="PF04230">
    <property type="entry name" value="PS_pyruv_trans"/>
    <property type="match status" value="1"/>
</dbReference>
<dbReference type="InterPro" id="IPR007345">
    <property type="entry name" value="Polysacch_pyruvyl_Trfase"/>
</dbReference>
<reference evidence="2 3" key="1">
    <citation type="submission" date="2019-06" db="EMBL/GenBank/DDBJ databases">
        <title>Genome of Acinetobacter radioresistens APH1, a phenol degrading strain.</title>
        <authorList>
            <person name="Liu Y."/>
        </authorList>
    </citation>
    <scope>NUCLEOTIDE SEQUENCE [LARGE SCALE GENOMIC DNA]</scope>
    <source>
        <strain evidence="2 3">APH1</strain>
    </source>
</reference>
<dbReference type="PANTHER" id="PTHR36836">
    <property type="entry name" value="COLANIC ACID BIOSYNTHESIS PROTEIN WCAK"/>
    <property type="match status" value="1"/>
</dbReference>
<feature type="domain" description="Polysaccharide pyruvyl transferase" evidence="1">
    <location>
        <begin position="15"/>
        <end position="276"/>
    </location>
</feature>
<dbReference type="RefSeq" id="WP_034688330.1">
    <property type="nucleotide sequence ID" value="NZ_CP027365.1"/>
</dbReference>
<evidence type="ECO:0000313" key="2">
    <source>
        <dbReference type="EMBL" id="TNX92137.1"/>
    </source>
</evidence>